<dbReference type="PROSITE" id="PS50878">
    <property type="entry name" value="RT_POL"/>
    <property type="match status" value="1"/>
</dbReference>
<dbReference type="Pfam" id="PF19259">
    <property type="entry name" value="Ty3_capsid"/>
    <property type="match status" value="1"/>
</dbReference>
<evidence type="ECO:0000256" key="6">
    <source>
        <dbReference type="ARBA" id="ARBA00022801"/>
    </source>
</evidence>
<dbReference type="InterPro" id="IPR050951">
    <property type="entry name" value="Retrovirus_Pol_polyprotein"/>
</dbReference>
<dbReference type="InterPro" id="IPR001878">
    <property type="entry name" value="Znf_CCHC"/>
</dbReference>
<proteinExistence type="predicted"/>
<protein>
    <recommendedName>
        <fullName evidence="1">RNA-directed DNA polymerase</fullName>
        <ecNumber evidence="1">2.7.7.49</ecNumber>
    </recommendedName>
</protein>
<dbReference type="Pfam" id="PF08284">
    <property type="entry name" value="RVP_2"/>
    <property type="match status" value="1"/>
</dbReference>
<evidence type="ECO:0000313" key="14">
    <source>
        <dbReference type="Proteomes" id="UP001151760"/>
    </source>
</evidence>
<dbReference type="InterPro" id="IPR043128">
    <property type="entry name" value="Rev_trsase/Diguanyl_cyclase"/>
</dbReference>
<accession>A0ABQ5IJL9</accession>
<keyword evidence="8" id="KW-0863">Zinc-finger</keyword>
<dbReference type="GO" id="GO:0003964">
    <property type="term" value="F:RNA-directed DNA polymerase activity"/>
    <property type="evidence" value="ECO:0007669"/>
    <property type="project" value="UniProtKB-KW"/>
</dbReference>
<dbReference type="InterPro" id="IPR012337">
    <property type="entry name" value="RNaseH-like_sf"/>
</dbReference>
<evidence type="ECO:0000256" key="8">
    <source>
        <dbReference type="PROSITE-ProRule" id="PRU00047"/>
    </source>
</evidence>
<evidence type="ECO:0000256" key="7">
    <source>
        <dbReference type="ARBA" id="ARBA00022918"/>
    </source>
</evidence>
<feature type="compositionally biased region" description="Low complexity" evidence="9">
    <location>
        <begin position="545"/>
        <end position="583"/>
    </location>
</feature>
<dbReference type="Gene3D" id="3.10.10.10">
    <property type="entry name" value="HIV Type 1 Reverse Transcriptase, subunit A, domain 1"/>
    <property type="match status" value="1"/>
</dbReference>
<dbReference type="Gene3D" id="4.10.60.10">
    <property type="entry name" value="Zinc finger, CCHC-type"/>
    <property type="match status" value="1"/>
</dbReference>
<feature type="domain" description="Reverse transcriptase" evidence="11">
    <location>
        <begin position="916"/>
        <end position="1095"/>
    </location>
</feature>
<keyword evidence="2" id="KW-0808">Transferase</keyword>
<dbReference type="SMART" id="SM00343">
    <property type="entry name" value="ZnF_C2HC"/>
    <property type="match status" value="2"/>
</dbReference>
<feature type="region of interest" description="Disordered" evidence="9">
    <location>
        <begin position="515"/>
        <end position="583"/>
    </location>
</feature>
<dbReference type="Gene3D" id="3.30.420.10">
    <property type="entry name" value="Ribonuclease H-like superfamily/Ribonuclease H"/>
    <property type="match status" value="1"/>
</dbReference>
<dbReference type="InterPro" id="IPR036397">
    <property type="entry name" value="RNaseH_sf"/>
</dbReference>
<keyword evidence="6" id="KW-0378">Hydrolase</keyword>
<dbReference type="Gene3D" id="1.10.340.70">
    <property type="match status" value="1"/>
</dbReference>
<reference evidence="13" key="2">
    <citation type="submission" date="2022-01" db="EMBL/GenBank/DDBJ databases">
        <authorList>
            <person name="Yamashiro T."/>
            <person name="Shiraishi A."/>
            <person name="Satake H."/>
            <person name="Nakayama K."/>
        </authorList>
    </citation>
    <scope>NUCLEOTIDE SEQUENCE</scope>
</reference>
<dbReference type="InterPro" id="IPR041373">
    <property type="entry name" value="RT_RNaseH"/>
</dbReference>
<dbReference type="InterPro" id="IPR043502">
    <property type="entry name" value="DNA/RNA_pol_sf"/>
</dbReference>
<sequence length="1860" mass="212563">MIGLVFWKVDSKGFLEVPNNFLEFLVVSISRLLSFLLYLIIMANVPPNDPNVDAPANVPAPANPEHAPAQPVGLGNGFHPWVGGNIPNNQNGWMEEDPEEDPEENDDDDWEVDDEAEVIEPYTGDDLNNPPPLISKDEETPPTSLIILDADGQPIPPIASFGQNFHFGESSSTVNLLTRNSKIDTEGRMKKKFKEQYRHFVSLGCDNIEIDHTVRKVMSNLSGVKKLVKGLSDRFNEYERSKVSKNKKILEKELVNERNKKDFYQEFGEYMCRMLQKCQKSEDGLPMPSNAAAAVTTFDIDDDDNTASMDSQPYEPRGSPRDSQTMPPKRSLRGNPPPPLTQETINHFMKCSPITFRGNEGAVGLIRWIEKTEMVFTVSKCIEANKVVFAAATFQDRALTWWNSQVATSGMEAVTRKTWAEMKVMMTEEFCPPEEIQRMEYELWNLRVKDTDISSYTTRFNELALLCPGMVPTEQKKVEAYIRGLSENIKGEVTSSEPTTLNKAVRMAHTLMEQKVKARAEREADNKKRKWENFQGGSSSGGGNNNSNRNNNNYSSNRNYNSNRNNNQNQYRNTNRNNQNNQRQGNVRAMTNVGNQNTNEAGQNVKCNKCGMQHYGNCPIKCNKCGKIGHKARECWSKVVATSANAQPIVTCYVCGEKCHIKANCLVKNNPGGSGARGQAYALRDGDQNLGPNVVTGMFLLNNRYAKVLFDSGSDKSFVNVNFSHLIDIEPVKVDHSYEVELADGRVVSTNTILRGCALNLVNHLFKIDLMPIELGTFDVIIGMDWLVLHDAVIVCGKKEVHVPLKKRTLVVKGDDGVSRLKVVSCMKVRKYVDRGSYLFVAQVVEKKPAERRLEDVPVICEFPDVFPEDLPGLPPSRQVEFEIELVPGAAPVARAPYRLAPSEMKELARQLQELSDKGFIRPSSSPWGAPVLFVKKKDGSFRMCIDYRELNKLTIKNRYPLPRIDDLFDQLQGSSVYSKIDLRSGYHQLRVREKDIPITAFRTRYGHYEFQVMPFGLTNAPAVFMDLMNRVCKPFLDKFVIVFIDDILIYSKNKEEHKEHLRIILELLQKEKLYAKFSKCEFWLDSVKFLSHVINSQGVHVDPAKVEAIKSWSAPKSPTEVRQFLGLAGYYRRFIEGFSLIVKPLTKLTQKNKTYEWGEEEEEAFQLLKDKLCSAPILALPEGSKDFVVYCDASLKGYGAVLMQREKVIAYASRQLRTHEENYTTHDLELGAVVFALRLWRHYLYGVKCTVFTDHKSLQYILDQKELNMRQRRWIELLSDYDCEIRYHPGKANVVADALSRKEREKPLRVRSLMLTDHKDLMQQILEAQVESLKEGNVKKENLGRMQKQIFEIRTNGIRYHDKRIWLPLHGGLRDLIMHESHKSKYSIHPGSTKMYQDLKRLYWWPNMKADIATYIDKCLTCAKVKAEHMKPSGLLQQPEIPEWKWEKVTMDFVSGLPRTPSGYDSIWVIVDRLTKSAHFLPMKKTDSIEKLAQLYLKEIVCRHGVPVSVISDRDSLFTSRFWVSLQKALGTQLDLSTAYHPETDGQSERTIQTLEDMLRACVIDFGSSWDRHLPLVEFSYNNSYHASIKASPFEALYGRKCRLPVCWSEVGESQLTGSELVRETLEKIVQIKNRLLTARSRQKSYADPKRRLSEFEVGDKVMLKVSPWKGVIRFGKRGKCFVNDDVVIPWDEVQLDNKLHFVEEPVEIMDREVKRLKQSQIPIVKVRWNSRQGPEFTWEREDFFRSKRRVVALDCDKRHLGLDVVPNNFLEFLVVSISRLLSFLLYLIIMANVPPNDPNVDASAIVPAPVNPEHAPAQPVGLGNGFAPHWIGSNIPNNQNGWIKEDYVKHVLYYFLRR</sequence>
<dbReference type="Pfam" id="PF17921">
    <property type="entry name" value="Integrase_H2C2"/>
    <property type="match status" value="1"/>
</dbReference>
<feature type="region of interest" description="Disordered" evidence="9">
    <location>
        <begin position="85"/>
        <end position="110"/>
    </location>
</feature>
<evidence type="ECO:0000256" key="3">
    <source>
        <dbReference type="ARBA" id="ARBA00022695"/>
    </source>
</evidence>
<dbReference type="PANTHER" id="PTHR37984:SF5">
    <property type="entry name" value="PROTEIN NYNRIN-LIKE"/>
    <property type="match status" value="1"/>
</dbReference>
<dbReference type="PROSITE" id="PS50158">
    <property type="entry name" value="ZF_CCHC"/>
    <property type="match status" value="1"/>
</dbReference>
<keyword evidence="8" id="KW-0479">Metal-binding</keyword>
<feature type="domain" description="CCHC-type" evidence="10">
    <location>
        <begin position="621"/>
        <end position="635"/>
    </location>
</feature>
<dbReference type="Gene3D" id="3.30.70.270">
    <property type="match status" value="2"/>
</dbReference>
<feature type="compositionally biased region" description="Acidic residues" evidence="9">
    <location>
        <begin position="94"/>
        <end position="110"/>
    </location>
</feature>
<dbReference type="InterPro" id="IPR001584">
    <property type="entry name" value="Integrase_cat-core"/>
</dbReference>
<dbReference type="Pfam" id="PF17917">
    <property type="entry name" value="RT_RNaseH"/>
    <property type="match status" value="1"/>
</dbReference>
<dbReference type="InterPro" id="IPR041588">
    <property type="entry name" value="Integrase_H2C2"/>
</dbReference>
<keyword evidence="4" id="KW-0540">Nuclease</keyword>
<dbReference type="CDD" id="cd00303">
    <property type="entry name" value="retropepsin_like"/>
    <property type="match status" value="1"/>
</dbReference>
<gene>
    <name evidence="13" type="ORF">Tco_1109871</name>
</gene>
<dbReference type="Proteomes" id="UP001151760">
    <property type="component" value="Unassembled WGS sequence"/>
</dbReference>
<dbReference type="InterPro" id="IPR000477">
    <property type="entry name" value="RT_dom"/>
</dbReference>
<name>A0ABQ5IJL9_9ASTR</name>
<dbReference type="EMBL" id="BQNB010020780">
    <property type="protein sequence ID" value="GJT99532.1"/>
    <property type="molecule type" value="Genomic_DNA"/>
</dbReference>
<feature type="domain" description="Integrase catalytic" evidence="12">
    <location>
        <begin position="1439"/>
        <end position="1602"/>
    </location>
</feature>
<dbReference type="Pfam" id="PF00078">
    <property type="entry name" value="RVT_1"/>
    <property type="match status" value="1"/>
</dbReference>
<keyword evidence="8" id="KW-0862">Zinc</keyword>
<comment type="caution">
    <text evidence="13">The sequence shown here is derived from an EMBL/GenBank/DDBJ whole genome shotgun (WGS) entry which is preliminary data.</text>
</comment>
<dbReference type="SUPFAM" id="SSF53098">
    <property type="entry name" value="Ribonuclease H-like"/>
    <property type="match status" value="1"/>
</dbReference>
<dbReference type="SUPFAM" id="SSF50630">
    <property type="entry name" value="Acid proteases"/>
    <property type="match status" value="1"/>
</dbReference>
<evidence type="ECO:0000256" key="5">
    <source>
        <dbReference type="ARBA" id="ARBA00022759"/>
    </source>
</evidence>
<evidence type="ECO:0000256" key="4">
    <source>
        <dbReference type="ARBA" id="ARBA00022722"/>
    </source>
</evidence>
<evidence type="ECO:0000313" key="13">
    <source>
        <dbReference type="EMBL" id="GJT99532.1"/>
    </source>
</evidence>
<evidence type="ECO:0000259" key="11">
    <source>
        <dbReference type="PROSITE" id="PS50878"/>
    </source>
</evidence>
<keyword evidence="14" id="KW-1185">Reference proteome</keyword>
<keyword evidence="7 13" id="KW-0695">RNA-directed DNA polymerase</keyword>
<evidence type="ECO:0000256" key="2">
    <source>
        <dbReference type="ARBA" id="ARBA00022679"/>
    </source>
</evidence>
<evidence type="ECO:0000256" key="1">
    <source>
        <dbReference type="ARBA" id="ARBA00012493"/>
    </source>
</evidence>
<dbReference type="CDD" id="cd01647">
    <property type="entry name" value="RT_LTR"/>
    <property type="match status" value="1"/>
</dbReference>
<dbReference type="PROSITE" id="PS50994">
    <property type="entry name" value="INTEGRASE"/>
    <property type="match status" value="1"/>
</dbReference>
<keyword evidence="3" id="KW-0548">Nucleotidyltransferase</keyword>
<dbReference type="PANTHER" id="PTHR37984">
    <property type="entry name" value="PROTEIN CBG26694"/>
    <property type="match status" value="1"/>
</dbReference>
<dbReference type="InterPro" id="IPR021109">
    <property type="entry name" value="Peptidase_aspartic_dom_sf"/>
</dbReference>
<feature type="compositionally biased region" description="Basic and acidic residues" evidence="9">
    <location>
        <begin position="515"/>
        <end position="526"/>
    </location>
</feature>
<evidence type="ECO:0000259" key="10">
    <source>
        <dbReference type="PROSITE" id="PS50158"/>
    </source>
</evidence>
<dbReference type="Gene3D" id="3.10.20.370">
    <property type="match status" value="1"/>
</dbReference>
<evidence type="ECO:0000259" key="12">
    <source>
        <dbReference type="PROSITE" id="PS50994"/>
    </source>
</evidence>
<dbReference type="Gene3D" id="2.40.70.10">
    <property type="entry name" value="Acid Proteases"/>
    <property type="match status" value="1"/>
</dbReference>
<reference evidence="13" key="1">
    <citation type="journal article" date="2022" name="Int. J. Mol. Sci.">
        <title>Draft Genome of Tanacetum Coccineum: Genomic Comparison of Closely Related Tanacetum-Family Plants.</title>
        <authorList>
            <person name="Yamashiro T."/>
            <person name="Shiraishi A."/>
            <person name="Nakayama K."/>
            <person name="Satake H."/>
        </authorList>
    </citation>
    <scope>NUCLEOTIDE SEQUENCE</scope>
</reference>
<keyword evidence="5" id="KW-0255">Endonuclease</keyword>
<evidence type="ECO:0000256" key="9">
    <source>
        <dbReference type="SAM" id="MobiDB-lite"/>
    </source>
</evidence>
<dbReference type="EC" id="2.7.7.49" evidence="1"/>
<dbReference type="InterPro" id="IPR045358">
    <property type="entry name" value="Ty3_capsid"/>
</dbReference>
<dbReference type="SUPFAM" id="SSF56672">
    <property type="entry name" value="DNA/RNA polymerases"/>
    <property type="match status" value="1"/>
</dbReference>
<dbReference type="CDD" id="cd09274">
    <property type="entry name" value="RNase_HI_RT_Ty3"/>
    <property type="match status" value="1"/>
</dbReference>
<feature type="region of interest" description="Disordered" evidence="9">
    <location>
        <begin position="299"/>
        <end position="341"/>
    </location>
</feature>
<organism evidence="13 14">
    <name type="scientific">Tanacetum coccineum</name>
    <dbReference type="NCBI Taxonomy" id="301880"/>
    <lineage>
        <taxon>Eukaryota</taxon>
        <taxon>Viridiplantae</taxon>
        <taxon>Streptophyta</taxon>
        <taxon>Embryophyta</taxon>
        <taxon>Tracheophyta</taxon>
        <taxon>Spermatophyta</taxon>
        <taxon>Magnoliopsida</taxon>
        <taxon>eudicotyledons</taxon>
        <taxon>Gunneridae</taxon>
        <taxon>Pentapetalae</taxon>
        <taxon>asterids</taxon>
        <taxon>campanulids</taxon>
        <taxon>Asterales</taxon>
        <taxon>Asteraceae</taxon>
        <taxon>Asteroideae</taxon>
        <taxon>Anthemideae</taxon>
        <taxon>Anthemidinae</taxon>
        <taxon>Tanacetum</taxon>
    </lineage>
</organism>